<keyword evidence="3" id="KW-0805">Transcription regulation</keyword>
<proteinExistence type="predicted"/>
<keyword evidence="10" id="KW-1185">Reference proteome</keyword>
<protein>
    <submittedName>
        <fullName evidence="9">Uncharacterized protein</fullName>
    </submittedName>
</protein>
<keyword evidence="4" id="KW-0238">DNA-binding</keyword>
<comment type="caution">
    <text evidence="9">The sequence shown here is derived from an EMBL/GenBank/DDBJ whole genome shotgun (WGS) entry which is preliminary data.</text>
</comment>
<evidence type="ECO:0000313" key="9">
    <source>
        <dbReference type="EMBL" id="KAF8380275.1"/>
    </source>
</evidence>
<name>A0A835D1U3_TETSI</name>
<dbReference type="InterPro" id="IPR001005">
    <property type="entry name" value="SANT/Myb"/>
</dbReference>
<dbReference type="PROSITE" id="PS51294">
    <property type="entry name" value="HTH_MYB"/>
    <property type="match status" value="1"/>
</dbReference>
<evidence type="ECO:0000256" key="1">
    <source>
        <dbReference type="ARBA" id="ARBA00004123"/>
    </source>
</evidence>
<accession>A0A835D1U3</accession>
<keyword evidence="6" id="KW-0539">Nucleus</keyword>
<dbReference type="PANTHER" id="PTHR47997:SF11">
    <property type="entry name" value="TRANSCRIPTION FACTOR LAF1"/>
    <property type="match status" value="1"/>
</dbReference>
<keyword evidence="2" id="KW-0677">Repeat</keyword>
<dbReference type="InterPro" id="IPR009057">
    <property type="entry name" value="Homeodomain-like_sf"/>
</dbReference>
<keyword evidence="5" id="KW-0804">Transcription</keyword>
<dbReference type="PROSITE" id="PS50090">
    <property type="entry name" value="MYB_LIKE"/>
    <property type="match status" value="1"/>
</dbReference>
<dbReference type="InterPro" id="IPR051953">
    <property type="entry name" value="Plant_SW-associated_TFs"/>
</dbReference>
<feature type="domain" description="HTH myb-type" evidence="8">
    <location>
        <begin position="19"/>
        <end position="98"/>
    </location>
</feature>
<feature type="domain" description="Myb-like" evidence="7">
    <location>
        <begin position="19"/>
        <end position="94"/>
    </location>
</feature>
<dbReference type="Proteomes" id="UP000655225">
    <property type="component" value="Unassembled WGS sequence"/>
</dbReference>
<dbReference type="SMART" id="SM00717">
    <property type="entry name" value="SANT"/>
    <property type="match status" value="1"/>
</dbReference>
<dbReference type="SUPFAM" id="SSF46689">
    <property type="entry name" value="Homeodomain-like"/>
    <property type="match status" value="1"/>
</dbReference>
<dbReference type="OrthoDB" id="2143914at2759"/>
<reference evidence="9 10" key="1">
    <citation type="submission" date="2020-04" db="EMBL/GenBank/DDBJ databases">
        <title>Plant Genome Project.</title>
        <authorList>
            <person name="Zhang R.-G."/>
        </authorList>
    </citation>
    <scope>NUCLEOTIDE SEQUENCE [LARGE SCALE GENOMIC DNA]</scope>
    <source>
        <strain evidence="9">YNK0</strain>
        <tissue evidence="9">Leaf</tissue>
    </source>
</reference>
<dbReference type="Pfam" id="PF00249">
    <property type="entry name" value="Myb_DNA-binding"/>
    <property type="match status" value="2"/>
</dbReference>
<dbReference type="GO" id="GO:0003677">
    <property type="term" value="F:DNA binding"/>
    <property type="evidence" value="ECO:0007669"/>
    <property type="project" value="UniProtKB-KW"/>
</dbReference>
<gene>
    <name evidence="9" type="ORF">HHK36_027758</name>
</gene>
<dbReference type="CDD" id="cd00167">
    <property type="entry name" value="SANT"/>
    <property type="match status" value="1"/>
</dbReference>
<comment type="subcellular location">
    <subcellularLocation>
        <location evidence="1">Nucleus</location>
    </subcellularLocation>
</comment>
<dbReference type="AlphaFoldDB" id="A0A835D1U3"/>
<dbReference type="Gene3D" id="1.10.10.60">
    <property type="entry name" value="Homeodomain-like"/>
    <property type="match status" value="2"/>
</dbReference>
<sequence>MLAGEYCRPMGCKPLEKPKRRHRKGLWSPEEDQRLKNYIVQYGHSCWSSVPVKAGELPITYHIEFIYLNRWSKMAQHLPGRTDNEIKNYWNSYLKKKVMKAEGLVDQINTQNINSAYNIPTSEEPQTHVRSFELSENMERSSTDTDQSVTHVFNCHPPKETFQSSFPKLLFAEWLSLDYGHGPNLSSAVPVVPRENSDHLNLEDAFRHGFLHNEQFASEFHHGLSSGETDKFPSQFMFESQIPESGFFDFVSVGEMYTGFNMTNDEIN</sequence>
<evidence type="ECO:0000256" key="3">
    <source>
        <dbReference type="ARBA" id="ARBA00023015"/>
    </source>
</evidence>
<evidence type="ECO:0000256" key="4">
    <source>
        <dbReference type="ARBA" id="ARBA00023125"/>
    </source>
</evidence>
<dbReference type="PANTHER" id="PTHR47997">
    <property type="entry name" value="MYB DOMAIN PROTEIN 55"/>
    <property type="match status" value="1"/>
</dbReference>
<dbReference type="EMBL" id="JABCRI010000021">
    <property type="protein sequence ID" value="KAF8380275.1"/>
    <property type="molecule type" value="Genomic_DNA"/>
</dbReference>
<evidence type="ECO:0000259" key="7">
    <source>
        <dbReference type="PROSITE" id="PS50090"/>
    </source>
</evidence>
<dbReference type="GO" id="GO:0005634">
    <property type="term" value="C:nucleus"/>
    <property type="evidence" value="ECO:0007669"/>
    <property type="project" value="UniProtKB-SubCell"/>
</dbReference>
<evidence type="ECO:0000256" key="6">
    <source>
        <dbReference type="ARBA" id="ARBA00023242"/>
    </source>
</evidence>
<evidence type="ECO:0000259" key="8">
    <source>
        <dbReference type="PROSITE" id="PS51294"/>
    </source>
</evidence>
<evidence type="ECO:0000256" key="2">
    <source>
        <dbReference type="ARBA" id="ARBA00022737"/>
    </source>
</evidence>
<evidence type="ECO:0000313" key="10">
    <source>
        <dbReference type="Proteomes" id="UP000655225"/>
    </source>
</evidence>
<evidence type="ECO:0000256" key="5">
    <source>
        <dbReference type="ARBA" id="ARBA00023163"/>
    </source>
</evidence>
<organism evidence="9 10">
    <name type="scientific">Tetracentron sinense</name>
    <name type="common">Spur-leaf</name>
    <dbReference type="NCBI Taxonomy" id="13715"/>
    <lineage>
        <taxon>Eukaryota</taxon>
        <taxon>Viridiplantae</taxon>
        <taxon>Streptophyta</taxon>
        <taxon>Embryophyta</taxon>
        <taxon>Tracheophyta</taxon>
        <taxon>Spermatophyta</taxon>
        <taxon>Magnoliopsida</taxon>
        <taxon>Trochodendrales</taxon>
        <taxon>Trochodendraceae</taxon>
        <taxon>Tetracentron</taxon>
    </lineage>
</organism>
<dbReference type="InterPro" id="IPR017930">
    <property type="entry name" value="Myb_dom"/>
</dbReference>